<dbReference type="EMBL" id="JH993093">
    <property type="protein sequence ID" value="EKX35296.1"/>
    <property type="molecule type" value="Genomic_DNA"/>
</dbReference>
<protein>
    <submittedName>
        <fullName evidence="3 4">Uncharacterized protein</fullName>
    </submittedName>
</protein>
<keyword evidence="1" id="KW-0175">Coiled coil</keyword>
<reference evidence="3 5" key="1">
    <citation type="journal article" date="2012" name="Nature">
        <title>Algal genomes reveal evolutionary mosaicism and the fate of nucleomorphs.</title>
        <authorList>
            <consortium name="DOE Joint Genome Institute"/>
            <person name="Curtis B.A."/>
            <person name="Tanifuji G."/>
            <person name="Burki F."/>
            <person name="Gruber A."/>
            <person name="Irimia M."/>
            <person name="Maruyama S."/>
            <person name="Arias M.C."/>
            <person name="Ball S.G."/>
            <person name="Gile G.H."/>
            <person name="Hirakawa Y."/>
            <person name="Hopkins J.F."/>
            <person name="Kuo A."/>
            <person name="Rensing S.A."/>
            <person name="Schmutz J."/>
            <person name="Symeonidi A."/>
            <person name="Elias M."/>
            <person name="Eveleigh R.J."/>
            <person name="Herman E.K."/>
            <person name="Klute M.J."/>
            <person name="Nakayama T."/>
            <person name="Obornik M."/>
            <person name="Reyes-Prieto A."/>
            <person name="Armbrust E.V."/>
            <person name="Aves S.J."/>
            <person name="Beiko R.G."/>
            <person name="Coutinho P."/>
            <person name="Dacks J.B."/>
            <person name="Durnford D.G."/>
            <person name="Fast N.M."/>
            <person name="Green B.R."/>
            <person name="Grisdale C.J."/>
            <person name="Hempel F."/>
            <person name="Henrissat B."/>
            <person name="Hoppner M.P."/>
            <person name="Ishida K."/>
            <person name="Kim E."/>
            <person name="Koreny L."/>
            <person name="Kroth P.G."/>
            <person name="Liu Y."/>
            <person name="Malik S.B."/>
            <person name="Maier U.G."/>
            <person name="McRose D."/>
            <person name="Mock T."/>
            <person name="Neilson J.A."/>
            <person name="Onodera N.T."/>
            <person name="Poole A.M."/>
            <person name="Pritham E.J."/>
            <person name="Richards T.A."/>
            <person name="Rocap G."/>
            <person name="Roy S.W."/>
            <person name="Sarai C."/>
            <person name="Schaack S."/>
            <person name="Shirato S."/>
            <person name="Slamovits C.H."/>
            <person name="Spencer D.F."/>
            <person name="Suzuki S."/>
            <person name="Worden A.Z."/>
            <person name="Zauner S."/>
            <person name="Barry K."/>
            <person name="Bell C."/>
            <person name="Bharti A.K."/>
            <person name="Crow J.A."/>
            <person name="Grimwood J."/>
            <person name="Kramer R."/>
            <person name="Lindquist E."/>
            <person name="Lucas S."/>
            <person name="Salamov A."/>
            <person name="McFadden G.I."/>
            <person name="Lane C.E."/>
            <person name="Keeling P.J."/>
            <person name="Gray M.W."/>
            <person name="Grigoriev I.V."/>
            <person name="Archibald J.M."/>
        </authorList>
    </citation>
    <scope>NUCLEOTIDE SEQUENCE</scope>
    <source>
        <strain evidence="3 5">CCMP2712</strain>
    </source>
</reference>
<organism evidence="3">
    <name type="scientific">Guillardia theta (strain CCMP2712)</name>
    <name type="common">Cryptophyte</name>
    <dbReference type="NCBI Taxonomy" id="905079"/>
    <lineage>
        <taxon>Eukaryota</taxon>
        <taxon>Cryptophyceae</taxon>
        <taxon>Pyrenomonadales</taxon>
        <taxon>Geminigeraceae</taxon>
        <taxon>Guillardia</taxon>
    </lineage>
</organism>
<evidence type="ECO:0000256" key="1">
    <source>
        <dbReference type="SAM" id="Coils"/>
    </source>
</evidence>
<feature type="region of interest" description="Disordered" evidence="2">
    <location>
        <begin position="261"/>
        <end position="285"/>
    </location>
</feature>
<dbReference type="HOGENOM" id="CLU_890245_0_0_1"/>
<evidence type="ECO:0000313" key="5">
    <source>
        <dbReference type="Proteomes" id="UP000011087"/>
    </source>
</evidence>
<feature type="compositionally biased region" description="Basic and acidic residues" evidence="2">
    <location>
        <begin position="214"/>
        <end position="228"/>
    </location>
</feature>
<feature type="coiled-coil region" evidence="1">
    <location>
        <begin position="72"/>
        <end position="104"/>
    </location>
</feature>
<dbReference type="RefSeq" id="XP_005822276.1">
    <property type="nucleotide sequence ID" value="XM_005822219.1"/>
</dbReference>
<reference evidence="5" key="2">
    <citation type="submission" date="2012-11" db="EMBL/GenBank/DDBJ databases">
        <authorList>
            <person name="Kuo A."/>
            <person name="Curtis B.A."/>
            <person name="Tanifuji G."/>
            <person name="Burki F."/>
            <person name="Gruber A."/>
            <person name="Irimia M."/>
            <person name="Maruyama S."/>
            <person name="Arias M.C."/>
            <person name="Ball S.G."/>
            <person name="Gile G.H."/>
            <person name="Hirakawa Y."/>
            <person name="Hopkins J.F."/>
            <person name="Rensing S.A."/>
            <person name="Schmutz J."/>
            <person name="Symeonidi A."/>
            <person name="Elias M."/>
            <person name="Eveleigh R.J."/>
            <person name="Herman E.K."/>
            <person name="Klute M.J."/>
            <person name="Nakayama T."/>
            <person name="Obornik M."/>
            <person name="Reyes-Prieto A."/>
            <person name="Armbrust E.V."/>
            <person name="Aves S.J."/>
            <person name="Beiko R.G."/>
            <person name="Coutinho P."/>
            <person name="Dacks J.B."/>
            <person name="Durnford D.G."/>
            <person name="Fast N.M."/>
            <person name="Green B.R."/>
            <person name="Grisdale C."/>
            <person name="Hempe F."/>
            <person name="Henrissat B."/>
            <person name="Hoppner M.P."/>
            <person name="Ishida K.-I."/>
            <person name="Kim E."/>
            <person name="Koreny L."/>
            <person name="Kroth P.G."/>
            <person name="Liu Y."/>
            <person name="Malik S.-B."/>
            <person name="Maier U.G."/>
            <person name="McRose D."/>
            <person name="Mock T."/>
            <person name="Neilson J.A."/>
            <person name="Onodera N.T."/>
            <person name="Poole A.M."/>
            <person name="Pritham E.J."/>
            <person name="Richards T.A."/>
            <person name="Rocap G."/>
            <person name="Roy S.W."/>
            <person name="Sarai C."/>
            <person name="Schaack S."/>
            <person name="Shirato S."/>
            <person name="Slamovits C.H."/>
            <person name="Spencer D.F."/>
            <person name="Suzuki S."/>
            <person name="Worden A.Z."/>
            <person name="Zauner S."/>
            <person name="Barry K."/>
            <person name="Bell C."/>
            <person name="Bharti A.K."/>
            <person name="Crow J.A."/>
            <person name="Grimwood J."/>
            <person name="Kramer R."/>
            <person name="Lindquist E."/>
            <person name="Lucas S."/>
            <person name="Salamov A."/>
            <person name="McFadden G.I."/>
            <person name="Lane C.E."/>
            <person name="Keeling P.J."/>
            <person name="Gray M.W."/>
            <person name="Grigoriev I.V."/>
            <person name="Archibald J.M."/>
        </authorList>
    </citation>
    <scope>NUCLEOTIDE SEQUENCE</scope>
    <source>
        <strain evidence="5">CCMP2712</strain>
    </source>
</reference>
<evidence type="ECO:0000313" key="4">
    <source>
        <dbReference type="EnsemblProtists" id="EKX35296"/>
    </source>
</evidence>
<proteinExistence type="predicted"/>
<dbReference type="KEGG" id="gtt:GUITHDRAFT_155537"/>
<feature type="compositionally biased region" description="Low complexity" evidence="2">
    <location>
        <begin position="184"/>
        <end position="196"/>
    </location>
</feature>
<feature type="region of interest" description="Disordered" evidence="2">
    <location>
        <begin position="179"/>
        <end position="228"/>
    </location>
</feature>
<dbReference type="EnsemblProtists" id="EKX35296">
    <property type="protein sequence ID" value="EKX35296"/>
    <property type="gene ID" value="GUITHDRAFT_155537"/>
</dbReference>
<keyword evidence="5" id="KW-1185">Reference proteome</keyword>
<feature type="non-terminal residue" evidence="3">
    <location>
        <position position="1"/>
    </location>
</feature>
<evidence type="ECO:0000313" key="3">
    <source>
        <dbReference type="EMBL" id="EKX35296.1"/>
    </source>
</evidence>
<feature type="compositionally biased region" description="Basic and acidic residues" evidence="2">
    <location>
        <begin position="261"/>
        <end position="280"/>
    </location>
</feature>
<reference evidence="4" key="3">
    <citation type="submission" date="2016-03" db="UniProtKB">
        <authorList>
            <consortium name="EnsemblProtists"/>
        </authorList>
    </citation>
    <scope>IDENTIFICATION</scope>
</reference>
<dbReference type="PaxDb" id="55529-EKX35296"/>
<feature type="compositionally biased region" description="Polar residues" evidence="2">
    <location>
        <begin position="203"/>
        <end position="213"/>
    </location>
</feature>
<gene>
    <name evidence="3" type="ORF">GUITHDRAFT_155537</name>
</gene>
<dbReference type="Proteomes" id="UP000011087">
    <property type="component" value="Unassembled WGS sequence"/>
</dbReference>
<accession>L1IGC4</accession>
<dbReference type="GeneID" id="17292010"/>
<dbReference type="AlphaFoldDB" id="L1IGC4"/>
<dbReference type="PROSITE" id="PS51257">
    <property type="entry name" value="PROKAR_LIPOPROTEIN"/>
    <property type="match status" value="1"/>
</dbReference>
<sequence length="313" mass="34528">MDSRKIRVVLASVLAVACIIAICWVNNQGSVGESTSLRQIDFRAFDKQLSHDWIANKRAKKSKSSSMLAIQKQRLNDERKELAQRRLEMKKVAEERAMEQMERKIEMEATDQLSKHNSMLSNAIVASAPQMQSQVVFQGQFQPGADAKSPGEAAAELAAWGSGSNKAWAKILHQERYPGKSVRSSHAGAHAGALSSHPDRRQVLSSAKESSAQHGEDAKKTSDVETETLRMKELELESKLAKEEAQNAELKEKLINAKLEAEKQRNEKVEKNAALDKNPQESDAGSFLSAHIVPETLKRAAQEVATAAIAHSR</sequence>
<evidence type="ECO:0000256" key="2">
    <source>
        <dbReference type="SAM" id="MobiDB-lite"/>
    </source>
</evidence>
<dbReference type="OrthoDB" id="10641862at2759"/>
<name>L1IGC4_GUITC</name>